<gene>
    <name evidence="2" type="ORF">DM484_29745</name>
</gene>
<organism evidence="2 3">
    <name type="scientific">Candidatus Methylumidiphilus alinenensis</name>
    <dbReference type="NCBI Taxonomy" id="2202197"/>
    <lineage>
        <taxon>Bacteria</taxon>
        <taxon>Pseudomonadati</taxon>
        <taxon>Pseudomonadota</taxon>
        <taxon>Gammaproteobacteria</taxon>
        <taxon>Methylococcales</taxon>
        <taxon>Candidatus Methylumidiphilus</taxon>
    </lineage>
</organism>
<accession>A0A2W4S081</accession>
<proteinExistence type="predicted"/>
<comment type="caution">
    <text evidence="2">The sequence shown here is derived from an EMBL/GenBank/DDBJ whole genome shotgun (WGS) entry which is preliminary data.</text>
</comment>
<dbReference type="Pfam" id="PF03135">
    <property type="entry name" value="CagE_TrbE_VirB"/>
    <property type="match status" value="1"/>
</dbReference>
<name>A0A2W4S081_9GAMM</name>
<dbReference type="AlphaFoldDB" id="A0A2W4S081"/>
<reference evidence="2 3" key="1">
    <citation type="journal article" date="2018" name="Aquat. Microb. Ecol.">
        <title>Gammaproteobacterial methanotrophs dominate.</title>
        <authorList>
            <person name="Rissanen A.J."/>
            <person name="Saarenheimo J."/>
            <person name="Tiirola M."/>
            <person name="Peura S."/>
            <person name="Aalto S.L."/>
            <person name="Karvinen A."/>
            <person name="Nykanen H."/>
        </authorList>
    </citation>
    <scope>NUCLEOTIDE SEQUENCE [LARGE SCALE GENOMIC DNA]</scope>
    <source>
        <strain evidence="2">AMbin10</strain>
    </source>
</reference>
<evidence type="ECO:0000313" key="3">
    <source>
        <dbReference type="Proteomes" id="UP000249396"/>
    </source>
</evidence>
<dbReference type="EMBL" id="QJPH01000577">
    <property type="protein sequence ID" value="PZN69410.1"/>
    <property type="molecule type" value="Genomic_DNA"/>
</dbReference>
<protein>
    <recommendedName>
        <fullName evidence="1">CagE TrbE VirB component of type IV transporter system central domain-containing protein</fullName>
    </recommendedName>
</protein>
<evidence type="ECO:0000259" key="1">
    <source>
        <dbReference type="Pfam" id="PF03135"/>
    </source>
</evidence>
<sequence>MFALKPHRSTEAAVADLLNYAAEVDDGVVVCKNGSFLAAWLYQGDDNASSTDAQREMVSFRINEALARLGNGWMIHVDAVRQGSPYYSDPKISHFPDPVTAAIDEERRRLFEGLGTMFEGYFLLTLTYFPPLLAQAKFTELMFDDETEKTDNKARTKNLLESFKREIASIESRLSSGLKMRRLQCHQSMTEEGRTVTYDELLQWLNYCITGVNHPIVLPSHPMYLDALIGGKEMWGGVIPKMGRHFI</sequence>
<dbReference type="Proteomes" id="UP000249396">
    <property type="component" value="Unassembled WGS sequence"/>
</dbReference>
<dbReference type="GO" id="GO:0005524">
    <property type="term" value="F:ATP binding"/>
    <property type="evidence" value="ECO:0007669"/>
    <property type="project" value="InterPro"/>
</dbReference>
<feature type="domain" description="CagE TrbE VirB component of type IV transporter system central" evidence="1">
    <location>
        <begin position="193"/>
        <end position="233"/>
    </location>
</feature>
<evidence type="ECO:0000313" key="2">
    <source>
        <dbReference type="EMBL" id="PZN69410.1"/>
    </source>
</evidence>
<dbReference type="InterPro" id="IPR018145">
    <property type="entry name" value="CagE_TrbE_VirB_cntrl_dom"/>
</dbReference>